<evidence type="ECO:0000256" key="1">
    <source>
        <dbReference type="SAM" id="MobiDB-lite"/>
    </source>
</evidence>
<feature type="region of interest" description="Disordered" evidence="1">
    <location>
        <begin position="1"/>
        <end position="20"/>
    </location>
</feature>
<dbReference type="EMBL" id="OIVN01000835">
    <property type="protein sequence ID" value="SPC86208.1"/>
    <property type="molecule type" value="Genomic_DNA"/>
</dbReference>
<evidence type="ECO:0000313" key="2">
    <source>
        <dbReference type="EMBL" id="SPC86208.1"/>
    </source>
</evidence>
<organism evidence="2">
    <name type="scientific">Fagus sylvatica</name>
    <name type="common">Beechnut</name>
    <dbReference type="NCBI Taxonomy" id="28930"/>
    <lineage>
        <taxon>Eukaryota</taxon>
        <taxon>Viridiplantae</taxon>
        <taxon>Streptophyta</taxon>
        <taxon>Embryophyta</taxon>
        <taxon>Tracheophyta</taxon>
        <taxon>Spermatophyta</taxon>
        <taxon>Magnoliopsida</taxon>
        <taxon>eudicotyledons</taxon>
        <taxon>Gunneridae</taxon>
        <taxon>Pentapetalae</taxon>
        <taxon>rosids</taxon>
        <taxon>fabids</taxon>
        <taxon>Fagales</taxon>
        <taxon>Fagaceae</taxon>
        <taxon>Fagus</taxon>
    </lineage>
</organism>
<name>A0A2N9FGA1_FAGSY</name>
<gene>
    <name evidence="2" type="ORF">FSB_LOCUS14090</name>
</gene>
<protein>
    <submittedName>
        <fullName evidence="2">Uncharacterized protein</fullName>
    </submittedName>
</protein>
<sequence length="79" mass="8829">MGPRDPPSPSWEGDRDRRRSDLGRVALNHTPASSLLHPIIPPPLHLPFCASVFVARRSLLRAQGSDFSLLLFDKTWVSL</sequence>
<reference evidence="2" key="1">
    <citation type="submission" date="2018-02" db="EMBL/GenBank/DDBJ databases">
        <authorList>
            <person name="Cohen D.B."/>
            <person name="Kent A.D."/>
        </authorList>
    </citation>
    <scope>NUCLEOTIDE SEQUENCE</scope>
</reference>
<dbReference type="AlphaFoldDB" id="A0A2N9FGA1"/>
<accession>A0A2N9FGA1</accession>
<proteinExistence type="predicted"/>